<reference evidence="3" key="1">
    <citation type="submission" date="2019-10" db="EMBL/GenBank/DDBJ databases">
        <title>Lacipirellula parvula gen. nov., sp. nov., representing a lineage of planctomycetes widespread in freshwater anoxic habitats, and description of the family Lacipirellulaceae.</title>
        <authorList>
            <person name="Dedysh S.N."/>
            <person name="Kulichevskaya I.S."/>
            <person name="Beletsky A.V."/>
            <person name="Rakitin A.L."/>
            <person name="Mardanov A.V."/>
            <person name="Ivanova A.A."/>
            <person name="Saltykova V.X."/>
            <person name="Rijpstra W.I.C."/>
            <person name="Sinninghe Damste J.S."/>
            <person name="Ravin N.V."/>
        </authorList>
    </citation>
    <scope>NUCLEOTIDE SEQUENCE [LARGE SCALE GENOMIC DNA]</scope>
    <source>
        <strain evidence="3">PX69</strain>
    </source>
</reference>
<dbReference type="Proteomes" id="UP000326837">
    <property type="component" value="Chromosome"/>
</dbReference>
<protein>
    <recommendedName>
        <fullName evidence="1">PIN domain-containing protein</fullName>
    </recommendedName>
</protein>
<feature type="domain" description="PIN" evidence="1">
    <location>
        <begin position="1"/>
        <end position="90"/>
    </location>
</feature>
<name>A0A5K7XDZ2_9BACT</name>
<sequence length="126" mass="14221">MVDSGKVTLALGAEVLAEIHDVLNRTEHQSKFPALTPEAVTLFLQHFLRTSFWIDAVPEQYELKRDPKDSKYINLALASGADWLVTWDKDLLELSRSDSAVGQEFKALYPRLRIGTPENFLAESFA</sequence>
<evidence type="ECO:0000313" key="3">
    <source>
        <dbReference type="Proteomes" id="UP000326837"/>
    </source>
</evidence>
<dbReference type="InterPro" id="IPR002716">
    <property type="entry name" value="PIN_dom"/>
</dbReference>
<dbReference type="Pfam" id="PF13470">
    <property type="entry name" value="PIN_3"/>
    <property type="match status" value="1"/>
</dbReference>
<proteinExistence type="predicted"/>
<dbReference type="PANTHER" id="PTHR34610:SF3">
    <property type="entry name" value="SSL7007 PROTEIN"/>
    <property type="match status" value="1"/>
</dbReference>
<evidence type="ECO:0000259" key="1">
    <source>
        <dbReference type="Pfam" id="PF13470"/>
    </source>
</evidence>
<keyword evidence="3" id="KW-1185">Reference proteome</keyword>
<dbReference type="AlphaFoldDB" id="A0A5K7XDZ2"/>
<accession>A0A5K7XDZ2</accession>
<dbReference type="PANTHER" id="PTHR34610">
    <property type="entry name" value="SSL7007 PROTEIN"/>
    <property type="match status" value="1"/>
</dbReference>
<gene>
    <name evidence="2" type="ORF">PLANPX_3889</name>
</gene>
<dbReference type="EMBL" id="AP021861">
    <property type="protein sequence ID" value="BBO34277.1"/>
    <property type="molecule type" value="Genomic_DNA"/>
</dbReference>
<dbReference type="InterPro" id="IPR029060">
    <property type="entry name" value="PIN-like_dom_sf"/>
</dbReference>
<dbReference type="InterPro" id="IPR002850">
    <property type="entry name" value="PIN_toxin-like"/>
</dbReference>
<dbReference type="KEGG" id="lpav:PLANPX_3889"/>
<dbReference type="NCBIfam" id="TIGR00305">
    <property type="entry name" value="putative toxin-antitoxin system toxin component, PIN family"/>
    <property type="match status" value="1"/>
</dbReference>
<dbReference type="SUPFAM" id="SSF88723">
    <property type="entry name" value="PIN domain-like"/>
    <property type="match status" value="1"/>
</dbReference>
<organism evidence="2 3">
    <name type="scientific">Lacipirellula parvula</name>
    <dbReference type="NCBI Taxonomy" id="2650471"/>
    <lineage>
        <taxon>Bacteria</taxon>
        <taxon>Pseudomonadati</taxon>
        <taxon>Planctomycetota</taxon>
        <taxon>Planctomycetia</taxon>
        <taxon>Pirellulales</taxon>
        <taxon>Lacipirellulaceae</taxon>
        <taxon>Lacipirellula</taxon>
    </lineage>
</organism>
<evidence type="ECO:0000313" key="2">
    <source>
        <dbReference type="EMBL" id="BBO34277.1"/>
    </source>
</evidence>